<feature type="compositionally biased region" description="Acidic residues" evidence="3">
    <location>
        <begin position="466"/>
        <end position="476"/>
    </location>
</feature>
<dbReference type="Gene3D" id="3.90.640.10">
    <property type="entry name" value="Actin, Chain A, domain 4"/>
    <property type="match status" value="1"/>
</dbReference>
<dbReference type="Gene3D" id="3.30.420.40">
    <property type="match status" value="2"/>
</dbReference>
<dbReference type="FunFam" id="3.90.640.10:FF:000021">
    <property type="entry name" value="Heat shock protein 14"/>
    <property type="match status" value="1"/>
</dbReference>
<dbReference type="Gene3D" id="3.30.30.30">
    <property type="match status" value="1"/>
</dbReference>
<dbReference type="SUPFAM" id="SSF100920">
    <property type="entry name" value="Heat shock protein 70kD (HSP70), peptide-binding domain"/>
    <property type="match status" value="1"/>
</dbReference>
<proteinExistence type="predicted"/>
<dbReference type="InterPro" id="IPR013126">
    <property type="entry name" value="Hsp_70_fam"/>
</dbReference>
<evidence type="ECO:0000313" key="4">
    <source>
        <dbReference type="EMBL" id="PIA13695.1"/>
    </source>
</evidence>
<accession>A0A2G5B3X4</accession>
<dbReference type="OrthoDB" id="29851at2759"/>
<dbReference type="SUPFAM" id="SSF53067">
    <property type="entry name" value="Actin-like ATPase domain"/>
    <property type="match status" value="2"/>
</dbReference>
<dbReference type="GO" id="GO:0005524">
    <property type="term" value="F:ATP binding"/>
    <property type="evidence" value="ECO:0007669"/>
    <property type="project" value="UniProtKB-KW"/>
</dbReference>
<dbReference type="GO" id="GO:0005634">
    <property type="term" value="C:nucleus"/>
    <property type="evidence" value="ECO:0007669"/>
    <property type="project" value="TreeGrafter"/>
</dbReference>
<keyword evidence="1" id="KW-0547">Nucleotide-binding</keyword>
<evidence type="ECO:0000256" key="1">
    <source>
        <dbReference type="ARBA" id="ARBA00022741"/>
    </source>
</evidence>
<dbReference type="PANTHER" id="PTHR45639">
    <property type="entry name" value="HSC70CB, ISOFORM G-RELATED"/>
    <property type="match status" value="1"/>
</dbReference>
<protein>
    <submittedName>
        <fullName evidence="4">HSP70-domain-containing protein</fullName>
    </submittedName>
</protein>
<organism evidence="4 5">
    <name type="scientific">Coemansia reversa (strain ATCC 12441 / NRRL 1564)</name>
    <dbReference type="NCBI Taxonomy" id="763665"/>
    <lineage>
        <taxon>Eukaryota</taxon>
        <taxon>Fungi</taxon>
        <taxon>Fungi incertae sedis</taxon>
        <taxon>Zoopagomycota</taxon>
        <taxon>Kickxellomycotina</taxon>
        <taxon>Kickxellomycetes</taxon>
        <taxon>Kickxellales</taxon>
        <taxon>Kickxellaceae</taxon>
        <taxon>Coemansia</taxon>
    </lineage>
</organism>
<dbReference type="Gene3D" id="2.60.34.10">
    <property type="entry name" value="Substrate Binding Domain Of DNAk, Chain A, domain 1"/>
    <property type="match status" value="1"/>
</dbReference>
<keyword evidence="5" id="KW-1185">Reference proteome</keyword>
<evidence type="ECO:0000256" key="2">
    <source>
        <dbReference type="ARBA" id="ARBA00022840"/>
    </source>
</evidence>
<keyword evidence="2" id="KW-0067">ATP-binding</keyword>
<dbReference type="PRINTS" id="PR00301">
    <property type="entry name" value="HEATSHOCK70"/>
</dbReference>
<dbReference type="GO" id="GO:0140662">
    <property type="term" value="F:ATP-dependent protein folding chaperone"/>
    <property type="evidence" value="ECO:0007669"/>
    <property type="project" value="InterPro"/>
</dbReference>
<dbReference type="STRING" id="763665.A0A2G5B3X4"/>
<dbReference type="InterPro" id="IPR043129">
    <property type="entry name" value="ATPase_NBD"/>
</dbReference>
<gene>
    <name evidence="4" type="ORF">COEREDRAFT_83295</name>
</gene>
<dbReference type="Proteomes" id="UP000242474">
    <property type="component" value="Unassembled WGS sequence"/>
</dbReference>
<evidence type="ECO:0000313" key="5">
    <source>
        <dbReference type="Proteomes" id="UP000242474"/>
    </source>
</evidence>
<evidence type="ECO:0000256" key="3">
    <source>
        <dbReference type="SAM" id="MobiDB-lite"/>
    </source>
</evidence>
<dbReference type="Pfam" id="PF00012">
    <property type="entry name" value="HSP70"/>
    <property type="match status" value="1"/>
</dbReference>
<dbReference type="AlphaFoldDB" id="A0A2G5B3X4"/>
<reference evidence="4 5" key="1">
    <citation type="journal article" date="2015" name="Genome Biol. Evol.">
        <title>Phylogenomic analyses indicate that early fungi evolved digesting cell walls of algal ancestors of land plants.</title>
        <authorList>
            <person name="Chang Y."/>
            <person name="Wang S."/>
            <person name="Sekimoto S."/>
            <person name="Aerts A.L."/>
            <person name="Choi C."/>
            <person name="Clum A."/>
            <person name="LaButti K.M."/>
            <person name="Lindquist E.A."/>
            <person name="Yee Ngan C."/>
            <person name="Ohm R.A."/>
            <person name="Salamov A.A."/>
            <person name="Grigoriev I.V."/>
            <person name="Spatafora J.W."/>
            <person name="Berbee M.L."/>
        </authorList>
    </citation>
    <scope>NUCLEOTIDE SEQUENCE [LARGE SCALE GENOMIC DNA]</scope>
    <source>
        <strain evidence="4 5">NRRL 1564</strain>
    </source>
</reference>
<sequence>MATAKTFIGLSLGNQNSVIAIINKEHQAEVIANEDGEHKTPTYIAFSGEEEYHGSQAKHQIVRNAQNTIMGFRDLLGKEYSDDMAQLHEGYARIERGDNGEPVFVVTTENDDGEQKTLRLTPHDVAVRYLVRLKTTAEDYLGRKIEGAVLAVPVGFDEAQRKSVAATCVDAGLPLLQLVSEPVAAAVQYGLGQDASHDDARDTVAVVVDVGSTGSDITVLSVNGGLFTVVGNKHTTEVSGNLTDDVLVKYFAAEFNKLHNIDILSQGNSRSLRKLQQAVEVTKRTLSAAPAAPCAVESLADGLDFNGTISRTRFDILANKSYSPLLDTINEAIEASGYTPAQIDQVLLCGGAARVRKLQTRVAGLFPETTEVRDDAGELDEIVASGCAAQAALIAQGIVQEFDANELQAKVLAKSVGLQLSAEKLVPVLQQNTPLPASRTIKVSLPVGQKRAYIAVSEGEPVPPKEDEDEDEDSGDEQSQIDSEPPARYRPSKLLAEMILELDAATAATRIEVKFFVNTDLKLTVTATEPESGNSITAEVPAASTS</sequence>
<dbReference type="PANTHER" id="PTHR45639:SF32">
    <property type="entry name" value="HEAT SHOCK PROTEIN PDR13"/>
    <property type="match status" value="1"/>
</dbReference>
<name>A0A2G5B3X4_COERN</name>
<feature type="region of interest" description="Disordered" evidence="3">
    <location>
        <begin position="455"/>
        <end position="488"/>
    </location>
</feature>
<dbReference type="InterPro" id="IPR029047">
    <property type="entry name" value="HSP70_peptide-bd_sf"/>
</dbReference>
<dbReference type="GO" id="GO:0005829">
    <property type="term" value="C:cytosol"/>
    <property type="evidence" value="ECO:0007669"/>
    <property type="project" value="TreeGrafter"/>
</dbReference>
<dbReference type="EMBL" id="KZ303528">
    <property type="protein sequence ID" value="PIA13695.1"/>
    <property type="molecule type" value="Genomic_DNA"/>
</dbReference>